<proteinExistence type="predicted"/>
<protein>
    <submittedName>
        <fullName evidence="2">Uncharacterized protein</fullName>
    </submittedName>
</protein>
<dbReference type="Proteomes" id="UP000823941">
    <property type="component" value="Chromosome 15"/>
</dbReference>
<reference evidence="2 3" key="1">
    <citation type="submission" date="2021-06" db="EMBL/GenBank/DDBJ databases">
        <title>A haploid diamondback moth (Plutella xylostella L.) genome assembly resolves 31 chromosomes and identifies a diamide resistance mutation.</title>
        <authorList>
            <person name="Ward C.M."/>
            <person name="Perry K.D."/>
            <person name="Baker G."/>
            <person name="Powis K."/>
            <person name="Heckel D.G."/>
            <person name="Baxter S.W."/>
        </authorList>
    </citation>
    <scope>NUCLEOTIDE SEQUENCE [LARGE SCALE GENOMIC DNA]</scope>
    <source>
        <strain evidence="2 3">LV</strain>
        <tissue evidence="2">Single pupa</tissue>
    </source>
</reference>
<keyword evidence="3" id="KW-1185">Reference proteome</keyword>
<gene>
    <name evidence="2" type="ORF">JYU34_010912</name>
</gene>
<evidence type="ECO:0000313" key="2">
    <source>
        <dbReference type="EMBL" id="KAG7303991.1"/>
    </source>
</evidence>
<evidence type="ECO:0000313" key="3">
    <source>
        <dbReference type="Proteomes" id="UP000823941"/>
    </source>
</evidence>
<evidence type="ECO:0000256" key="1">
    <source>
        <dbReference type="SAM" id="MobiDB-lite"/>
    </source>
</evidence>
<organism evidence="2 3">
    <name type="scientific">Plutella xylostella</name>
    <name type="common">Diamondback moth</name>
    <name type="synonym">Plutella maculipennis</name>
    <dbReference type="NCBI Taxonomy" id="51655"/>
    <lineage>
        <taxon>Eukaryota</taxon>
        <taxon>Metazoa</taxon>
        <taxon>Ecdysozoa</taxon>
        <taxon>Arthropoda</taxon>
        <taxon>Hexapoda</taxon>
        <taxon>Insecta</taxon>
        <taxon>Pterygota</taxon>
        <taxon>Neoptera</taxon>
        <taxon>Endopterygota</taxon>
        <taxon>Lepidoptera</taxon>
        <taxon>Glossata</taxon>
        <taxon>Ditrysia</taxon>
        <taxon>Yponomeutoidea</taxon>
        <taxon>Plutellidae</taxon>
        <taxon>Plutella</taxon>
    </lineage>
</organism>
<accession>A0ABQ7QFL4</accession>
<dbReference type="EMBL" id="JAHIBW010000015">
    <property type="protein sequence ID" value="KAG7303991.1"/>
    <property type="molecule type" value="Genomic_DNA"/>
</dbReference>
<comment type="caution">
    <text evidence="2">The sequence shown here is derived from an EMBL/GenBank/DDBJ whole genome shotgun (WGS) entry which is preliminary data.</text>
</comment>
<name>A0ABQ7QFL4_PLUXY</name>
<sequence>MTSTMGIMTLSRGPCDLDNMSLFQDLKLKRRKVDSRCSSDGGGAGGAAGRAGVGRGLVQEVGDRARPSDNNDRKQSRMADAARPPPAQ</sequence>
<feature type="compositionally biased region" description="Gly residues" evidence="1">
    <location>
        <begin position="40"/>
        <end position="55"/>
    </location>
</feature>
<feature type="region of interest" description="Disordered" evidence="1">
    <location>
        <begin position="35"/>
        <end position="88"/>
    </location>
</feature>
<feature type="compositionally biased region" description="Basic and acidic residues" evidence="1">
    <location>
        <begin position="61"/>
        <end position="77"/>
    </location>
</feature>